<feature type="transmembrane region" description="Helical" evidence="7">
    <location>
        <begin position="803"/>
        <end position="834"/>
    </location>
</feature>
<feature type="transmembrane region" description="Helical" evidence="7">
    <location>
        <begin position="846"/>
        <end position="866"/>
    </location>
</feature>
<evidence type="ECO:0000259" key="9">
    <source>
        <dbReference type="Pfam" id="PF12704"/>
    </source>
</evidence>
<proteinExistence type="inferred from homology"/>
<dbReference type="InterPro" id="IPR003838">
    <property type="entry name" value="ABC3_permease_C"/>
</dbReference>
<dbReference type="Pfam" id="PF02687">
    <property type="entry name" value="FtsX"/>
    <property type="match status" value="2"/>
</dbReference>
<reference evidence="10 11" key="1">
    <citation type="submission" date="2018-08" db="EMBL/GenBank/DDBJ databases">
        <title>A genome reference for cultivated species of the human gut microbiota.</title>
        <authorList>
            <person name="Zou Y."/>
            <person name="Xue W."/>
            <person name="Luo G."/>
        </authorList>
    </citation>
    <scope>NUCLEOTIDE SEQUENCE [LARGE SCALE GENOMIC DNA]</scope>
    <source>
        <strain evidence="10 11">AF37-2AT</strain>
    </source>
</reference>
<comment type="caution">
    <text evidence="10">The sequence shown here is derived from an EMBL/GenBank/DDBJ whole genome shotgun (WGS) entry which is preliminary data.</text>
</comment>
<dbReference type="GO" id="GO:0022857">
    <property type="term" value="F:transmembrane transporter activity"/>
    <property type="evidence" value="ECO:0007669"/>
    <property type="project" value="TreeGrafter"/>
</dbReference>
<dbReference type="InterPro" id="IPR025857">
    <property type="entry name" value="MacB_PCD"/>
</dbReference>
<dbReference type="InterPro" id="IPR050250">
    <property type="entry name" value="Macrolide_Exporter_MacB"/>
</dbReference>
<feature type="transmembrane region" description="Helical" evidence="7">
    <location>
        <begin position="20"/>
        <end position="43"/>
    </location>
</feature>
<feature type="transmembrane region" description="Helical" evidence="7">
    <location>
        <begin position="456"/>
        <end position="476"/>
    </location>
</feature>
<keyword evidence="11" id="KW-1185">Reference proteome</keyword>
<feature type="domain" description="ABC3 transporter permease C-terminal" evidence="8">
    <location>
        <begin position="280"/>
        <end position="407"/>
    </location>
</feature>
<dbReference type="PANTHER" id="PTHR30572">
    <property type="entry name" value="MEMBRANE COMPONENT OF TRANSPORTER-RELATED"/>
    <property type="match status" value="1"/>
</dbReference>
<dbReference type="Proteomes" id="UP000261080">
    <property type="component" value="Unassembled WGS sequence"/>
</dbReference>
<evidence type="ECO:0000313" key="11">
    <source>
        <dbReference type="Proteomes" id="UP000261080"/>
    </source>
</evidence>
<feature type="domain" description="MacB-like periplasmic core" evidence="9">
    <location>
        <begin position="19"/>
        <end position="201"/>
    </location>
</feature>
<evidence type="ECO:0000313" key="10">
    <source>
        <dbReference type="EMBL" id="RGE86148.1"/>
    </source>
</evidence>
<keyword evidence="3 7" id="KW-0812">Transmembrane</keyword>
<keyword evidence="5 7" id="KW-0472">Membrane</keyword>
<dbReference type="PANTHER" id="PTHR30572:SF4">
    <property type="entry name" value="ABC TRANSPORTER PERMEASE YTRF"/>
    <property type="match status" value="1"/>
</dbReference>
<comment type="similarity">
    <text evidence="6">Belongs to the ABC-4 integral membrane protein family.</text>
</comment>
<dbReference type="GO" id="GO:0005886">
    <property type="term" value="C:plasma membrane"/>
    <property type="evidence" value="ECO:0007669"/>
    <property type="project" value="UniProtKB-SubCell"/>
</dbReference>
<protein>
    <submittedName>
        <fullName evidence="10">ABC transporter permease</fullName>
    </submittedName>
</protein>
<evidence type="ECO:0000256" key="1">
    <source>
        <dbReference type="ARBA" id="ARBA00004651"/>
    </source>
</evidence>
<evidence type="ECO:0000259" key="8">
    <source>
        <dbReference type="Pfam" id="PF02687"/>
    </source>
</evidence>
<organism evidence="10 11">
    <name type="scientific">Sellimonas intestinalis</name>
    <dbReference type="NCBI Taxonomy" id="1653434"/>
    <lineage>
        <taxon>Bacteria</taxon>
        <taxon>Bacillati</taxon>
        <taxon>Bacillota</taxon>
        <taxon>Clostridia</taxon>
        <taxon>Lachnospirales</taxon>
        <taxon>Lachnospiraceae</taxon>
        <taxon>Sellimonas</taxon>
    </lineage>
</organism>
<evidence type="ECO:0000256" key="3">
    <source>
        <dbReference type="ARBA" id="ARBA00022692"/>
    </source>
</evidence>
<evidence type="ECO:0000256" key="7">
    <source>
        <dbReference type="SAM" id="Phobius"/>
    </source>
</evidence>
<evidence type="ECO:0000256" key="2">
    <source>
        <dbReference type="ARBA" id="ARBA00022475"/>
    </source>
</evidence>
<evidence type="ECO:0000256" key="5">
    <source>
        <dbReference type="ARBA" id="ARBA00023136"/>
    </source>
</evidence>
<comment type="subcellular location">
    <subcellularLocation>
        <location evidence="1">Cell membrane</location>
        <topology evidence="1">Multi-pass membrane protein</topology>
    </subcellularLocation>
</comment>
<dbReference type="EMBL" id="QVLX01000006">
    <property type="protein sequence ID" value="RGE86148.1"/>
    <property type="molecule type" value="Genomic_DNA"/>
</dbReference>
<keyword evidence="2" id="KW-1003">Cell membrane</keyword>
<gene>
    <name evidence="10" type="ORF">DW016_11730</name>
</gene>
<feature type="transmembrane region" description="Helical" evidence="7">
    <location>
        <begin position="755"/>
        <end position="782"/>
    </location>
</feature>
<dbReference type="OrthoDB" id="9793166at2"/>
<feature type="transmembrane region" description="Helical" evidence="7">
    <location>
        <begin position="273"/>
        <end position="297"/>
    </location>
</feature>
<evidence type="ECO:0000256" key="6">
    <source>
        <dbReference type="ARBA" id="ARBA00038076"/>
    </source>
</evidence>
<feature type="domain" description="ABC3 transporter permease C-terminal" evidence="8">
    <location>
        <begin position="759"/>
        <end position="876"/>
    </location>
</feature>
<feature type="transmembrane region" description="Helical" evidence="7">
    <location>
        <begin position="329"/>
        <end position="355"/>
    </location>
</feature>
<keyword evidence="4 7" id="KW-1133">Transmembrane helix</keyword>
<dbReference type="AlphaFoldDB" id="A0A3E3K0P6"/>
<evidence type="ECO:0000256" key="4">
    <source>
        <dbReference type="ARBA" id="ARBA00022989"/>
    </source>
</evidence>
<feature type="transmembrane region" description="Helical" evidence="7">
    <location>
        <begin position="375"/>
        <end position="397"/>
    </location>
</feature>
<sequence length="884" mass="100013">MSIFATITNKTMKQNKARTIVTIIGVILATAMICAVVTLGVSLQQYMYDYAVKTDGRWHVGAKGLSMEEAELFQNDEDVKDSVSISEVGYAKIGENDEDLFGQYLYIQTIDEKAADMLSLKLTQGRLPENEQEIIVQGGLEQNGKEIRIGDTVSFPIGDRIDEDGNALLFNAMLQYEEGGEITEHFQEREERQFQVVGFLEHWGDTQRNGAGIDAFIGKGDHPYAVNQLYMELKQPKEAFTFIEKHHNEGLLQENSSVLKWMGISGNESFQGMLSGMLTILIIIIGVGAVSLIYNAFSISLRERTTQFGLLSSIGATKRQLRRSMWQEAIVVSAIGIPLGILSGIGGIGMTLHFIGGSLAQYVHGDPDGRITLHTSPQAIIVAALISFFIICISVWIPMARIKRITPLEAIRANKDVRIRAKEVKSPKIIRRLFGVEGMMADKNYKRDRKKYRATVFSLTVSIVLFTAATLFSSYMDMTGAFMLEAPEYELSYRVSDSELDEGEREEILGMMEQGKKVENVELHGEMYSLVSIPKEELSEEWSDLLTGEGLESYYNMTEEEARVYNEKNQYEHAMIISLSDEKFKEYADSQGIDASPYFREGNKEVLFYDNYRYYDGQSEKYRKIHTMNGEKISIQILPESQYDDSVEERPETIMEQASTITLAQRVKSMPDLISDPQEVCAVIIPESKAGELVGDNGYNRSGFIWDYQIKSSNYKESYEDLTSRMEDRGMDKDSLINIAQQYEQDRGILLAIRILSFGFITLISMIAAVNVFNTISTNVMLRKREFAMMKSMGMTMKSMKKMMNYECLIYGFRSIIYGVVLSLTISFAMYMVLSQGAAVDFRQPWGGMLISVLWVFAVVFITMLYSMSKIKKQNIIDELKKDV</sequence>
<dbReference type="Pfam" id="PF12704">
    <property type="entry name" value="MacB_PCD"/>
    <property type="match status" value="1"/>
</dbReference>
<accession>A0A3E3K0P6</accession>
<dbReference type="RefSeq" id="WP_117493661.1">
    <property type="nucleotide sequence ID" value="NZ_CALBAT010000022.1"/>
</dbReference>
<name>A0A3E3K0P6_9FIRM</name>